<dbReference type="KEGG" id="pbi:112543259"/>
<dbReference type="CDD" id="cd07765">
    <property type="entry name" value="KRAB_A-box"/>
    <property type="match status" value="1"/>
</dbReference>
<evidence type="ECO:0000256" key="1">
    <source>
        <dbReference type="SAM" id="MobiDB-lite"/>
    </source>
</evidence>
<feature type="non-terminal residue" evidence="4">
    <location>
        <position position="1"/>
    </location>
</feature>
<feature type="region of interest" description="Disordered" evidence="1">
    <location>
        <begin position="74"/>
        <end position="93"/>
    </location>
</feature>
<dbReference type="GeneID" id="112543259"/>
<dbReference type="PANTHER" id="PTHR23232">
    <property type="entry name" value="KRAB DOMAIN C2H2 ZINC FINGER"/>
    <property type="match status" value="1"/>
</dbReference>
<keyword evidence="3" id="KW-1185">Reference proteome</keyword>
<gene>
    <name evidence="4" type="primary">LOC112543259</name>
</gene>
<evidence type="ECO:0000259" key="2">
    <source>
        <dbReference type="PROSITE" id="PS50805"/>
    </source>
</evidence>
<evidence type="ECO:0000313" key="3">
    <source>
        <dbReference type="Proteomes" id="UP000695026"/>
    </source>
</evidence>
<evidence type="ECO:0000313" key="4">
    <source>
        <dbReference type="RefSeq" id="XP_025033266.1"/>
    </source>
</evidence>
<dbReference type="AlphaFoldDB" id="A0A9F5J9P6"/>
<dbReference type="SMART" id="SM00349">
    <property type="entry name" value="KRAB"/>
    <property type="match status" value="1"/>
</dbReference>
<dbReference type="SUPFAM" id="SSF109640">
    <property type="entry name" value="KRAB domain (Kruppel-associated box)"/>
    <property type="match status" value="1"/>
</dbReference>
<feature type="domain" description="KRAB" evidence="2">
    <location>
        <begin position="2"/>
        <end position="80"/>
    </location>
</feature>
<feature type="compositionally biased region" description="Polar residues" evidence="1">
    <location>
        <begin position="81"/>
        <end position="93"/>
    </location>
</feature>
<dbReference type="OrthoDB" id="9047231at2759"/>
<dbReference type="Proteomes" id="UP000695026">
    <property type="component" value="Unplaced"/>
</dbReference>
<dbReference type="InterPro" id="IPR001909">
    <property type="entry name" value="KRAB"/>
</dbReference>
<dbReference type="PROSITE" id="PS50805">
    <property type="entry name" value="KRAB"/>
    <property type="match status" value="1"/>
</dbReference>
<dbReference type="GO" id="GO:0006355">
    <property type="term" value="P:regulation of DNA-templated transcription"/>
    <property type="evidence" value="ECO:0007669"/>
    <property type="project" value="InterPro"/>
</dbReference>
<dbReference type="InterPro" id="IPR050169">
    <property type="entry name" value="Krueppel_C2H2_ZnF"/>
</dbReference>
<name>A0A9F5J9P6_PYTBI</name>
<protein>
    <submittedName>
        <fullName evidence="4">Zinc finger protein 331-like</fullName>
    </submittedName>
</protein>
<dbReference type="Pfam" id="PF01352">
    <property type="entry name" value="KRAB"/>
    <property type="match status" value="1"/>
</dbReference>
<dbReference type="PANTHER" id="PTHR23232:SF142">
    <property type="entry name" value="GASTRULA ZINC FINGER PROTEIN XLCGF57.1-LIKE-RELATED"/>
    <property type="match status" value="1"/>
</dbReference>
<accession>A0A9F5J9P6</accession>
<organism evidence="3 4">
    <name type="scientific">Python bivittatus</name>
    <name type="common">Burmese python</name>
    <name type="synonym">Python molurus bivittatus</name>
    <dbReference type="NCBI Taxonomy" id="176946"/>
    <lineage>
        <taxon>Eukaryota</taxon>
        <taxon>Metazoa</taxon>
        <taxon>Chordata</taxon>
        <taxon>Craniata</taxon>
        <taxon>Vertebrata</taxon>
        <taxon>Euteleostomi</taxon>
        <taxon>Lepidosauria</taxon>
        <taxon>Squamata</taxon>
        <taxon>Bifurcata</taxon>
        <taxon>Unidentata</taxon>
        <taxon>Episquamata</taxon>
        <taxon>Toxicofera</taxon>
        <taxon>Serpentes</taxon>
        <taxon>Henophidia</taxon>
        <taxon>Pythonidae</taxon>
        <taxon>Python</taxon>
    </lineage>
</organism>
<proteinExistence type="predicted"/>
<sequence>LVSFEEVAVYFSKEERSQLDPHQKALHWEVILENYHNVVSMGDHGYKNKDSSEKIEVIRHGGRMDKKLEMQLEKHERNNSKHWNQENPSSMDAETQGFLAQPGKIKERYMGKSVRLLKDKLVENEHSPTQIKGETI</sequence>
<dbReference type="RefSeq" id="XP_025033266.1">
    <property type="nucleotide sequence ID" value="XM_025177498.1"/>
</dbReference>
<reference evidence="4" key="1">
    <citation type="submission" date="2025-08" db="UniProtKB">
        <authorList>
            <consortium name="RefSeq"/>
        </authorList>
    </citation>
    <scope>IDENTIFICATION</scope>
    <source>
        <tissue evidence="4">Liver</tissue>
    </source>
</reference>
<dbReference type="InterPro" id="IPR036051">
    <property type="entry name" value="KRAB_dom_sf"/>
</dbReference>
<dbReference type="Gene3D" id="6.10.140.140">
    <property type="match status" value="1"/>
</dbReference>